<evidence type="ECO:0000313" key="3">
    <source>
        <dbReference type="Proteomes" id="UP000231932"/>
    </source>
</evidence>
<keyword evidence="3" id="KW-1185">Reference proteome</keyword>
<protein>
    <submittedName>
        <fullName evidence="2">Uncharacterized protein</fullName>
    </submittedName>
</protein>
<dbReference type="EMBL" id="CP024955">
    <property type="protein sequence ID" value="ATY85810.1"/>
    <property type="molecule type" value="Genomic_DNA"/>
</dbReference>
<evidence type="ECO:0000313" key="2">
    <source>
        <dbReference type="EMBL" id="ATY85810.1"/>
    </source>
</evidence>
<proteinExistence type="predicted"/>
<evidence type="ECO:0000256" key="1">
    <source>
        <dbReference type="SAM" id="MobiDB-lite"/>
    </source>
</evidence>
<dbReference type="RefSeq" id="WP_100668568.1">
    <property type="nucleotide sequence ID" value="NZ_CP024955.1"/>
</dbReference>
<name>A0A2K8NB17_9BACL</name>
<reference evidence="3" key="1">
    <citation type="submission" date="2017-11" db="EMBL/GenBank/DDBJ databases">
        <title>Complete Genome Sequence of Kyrpidia sp. Strain EA-1, a thermophilic, hydrogen-oxidizing Bacterium, isolated from the Azores.</title>
        <authorList>
            <person name="Reiner J.E."/>
            <person name="Lapp C.J."/>
            <person name="Bunk B."/>
            <person name="Gescher J."/>
        </authorList>
    </citation>
    <scope>NUCLEOTIDE SEQUENCE [LARGE SCALE GENOMIC DNA]</scope>
    <source>
        <strain evidence="3">EA-1</strain>
    </source>
</reference>
<accession>A0A2K8NB17</accession>
<dbReference type="KEGG" id="kyr:CVV65_13470"/>
<feature type="region of interest" description="Disordered" evidence="1">
    <location>
        <begin position="19"/>
        <end position="78"/>
    </location>
</feature>
<gene>
    <name evidence="2" type="ORF">CVV65_13470</name>
</gene>
<sequence>MGTLTRSQKESIDKFLVKLFHSSDPGGESGPVPAPGRTAAGNPSGPHGNRKNTRTPERRPDSSAGKPDAPGAALNPVNIPGTMVQRILELWKVMEEDLASRRTPSETEKGMNYVVRATLSGVRKIPDLRDHAEGRELRQRVESAFDVLFRVDKKQNWENLSRLVERHWRPNQITHAEAVYFLGWLRRLLPRDRSQ</sequence>
<dbReference type="Proteomes" id="UP000231932">
    <property type="component" value="Chromosome"/>
</dbReference>
<organism evidence="2 3">
    <name type="scientific">Kyrpidia spormannii</name>
    <dbReference type="NCBI Taxonomy" id="2055160"/>
    <lineage>
        <taxon>Bacteria</taxon>
        <taxon>Bacillati</taxon>
        <taxon>Bacillota</taxon>
        <taxon>Bacilli</taxon>
        <taxon>Bacillales</taxon>
        <taxon>Alicyclobacillaceae</taxon>
        <taxon>Kyrpidia</taxon>
    </lineage>
</organism>
<dbReference type="AlphaFoldDB" id="A0A2K8NB17"/>